<accession>A0A151MFS4</accession>
<protein>
    <submittedName>
        <fullName evidence="1">Uncharacterized protein</fullName>
    </submittedName>
</protein>
<reference evidence="1 2" key="1">
    <citation type="journal article" date="2012" name="Genome Biol.">
        <title>Sequencing three crocodilian genomes to illuminate the evolution of archosaurs and amniotes.</title>
        <authorList>
            <person name="St John J.A."/>
            <person name="Braun E.L."/>
            <person name="Isberg S.R."/>
            <person name="Miles L.G."/>
            <person name="Chong A.Y."/>
            <person name="Gongora J."/>
            <person name="Dalzell P."/>
            <person name="Moran C."/>
            <person name="Bed'hom B."/>
            <person name="Abzhanov A."/>
            <person name="Burgess S.C."/>
            <person name="Cooksey A.M."/>
            <person name="Castoe T.A."/>
            <person name="Crawford N.G."/>
            <person name="Densmore L.D."/>
            <person name="Drew J.C."/>
            <person name="Edwards S.V."/>
            <person name="Faircloth B.C."/>
            <person name="Fujita M.K."/>
            <person name="Greenwold M.J."/>
            <person name="Hoffmann F.G."/>
            <person name="Howard J.M."/>
            <person name="Iguchi T."/>
            <person name="Janes D.E."/>
            <person name="Khan S.Y."/>
            <person name="Kohno S."/>
            <person name="de Koning A.J."/>
            <person name="Lance S.L."/>
            <person name="McCarthy F.M."/>
            <person name="McCormack J.E."/>
            <person name="Merchant M.E."/>
            <person name="Peterson D.G."/>
            <person name="Pollock D.D."/>
            <person name="Pourmand N."/>
            <person name="Raney B.J."/>
            <person name="Roessler K.A."/>
            <person name="Sanford J.R."/>
            <person name="Sawyer R.H."/>
            <person name="Schmidt C.J."/>
            <person name="Triplett E.W."/>
            <person name="Tuberville T.D."/>
            <person name="Venegas-Anaya M."/>
            <person name="Howard J.T."/>
            <person name="Jarvis E.D."/>
            <person name="Guillette L.J.Jr."/>
            <person name="Glenn T.C."/>
            <person name="Green R.E."/>
            <person name="Ray D.A."/>
        </authorList>
    </citation>
    <scope>NUCLEOTIDE SEQUENCE [LARGE SCALE GENOMIC DNA]</scope>
    <source>
        <strain evidence="1">KSC_2009_1</strain>
    </source>
</reference>
<comment type="caution">
    <text evidence="1">The sequence shown here is derived from an EMBL/GenBank/DDBJ whole genome shotgun (WGS) entry which is preliminary data.</text>
</comment>
<dbReference type="EMBL" id="AKHW03006215">
    <property type="protein sequence ID" value="KYO23343.1"/>
    <property type="molecule type" value="Genomic_DNA"/>
</dbReference>
<name>A0A151MFS4_ALLMI</name>
<dbReference type="AlphaFoldDB" id="A0A151MFS4"/>
<organism evidence="1 2">
    <name type="scientific">Alligator mississippiensis</name>
    <name type="common">American alligator</name>
    <dbReference type="NCBI Taxonomy" id="8496"/>
    <lineage>
        <taxon>Eukaryota</taxon>
        <taxon>Metazoa</taxon>
        <taxon>Chordata</taxon>
        <taxon>Craniata</taxon>
        <taxon>Vertebrata</taxon>
        <taxon>Euteleostomi</taxon>
        <taxon>Archelosauria</taxon>
        <taxon>Archosauria</taxon>
        <taxon>Crocodylia</taxon>
        <taxon>Alligatoridae</taxon>
        <taxon>Alligatorinae</taxon>
        <taxon>Alligator</taxon>
    </lineage>
</organism>
<evidence type="ECO:0000313" key="1">
    <source>
        <dbReference type="EMBL" id="KYO23343.1"/>
    </source>
</evidence>
<keyword evidence="2" id="KW-1185">Reference proteome</keyword>
<proteinExistence type="predicted"/>
<sequence>MASPIILHRGRGLLGLGICPFLHPEGNDLQKRDKICSHFFSVHHSHLCLDCSMELRHLLPSLLLLMPRNLVVPLLMPSCGAKPLSGLDPFRGRPARNTRIEWCISGVILTKPLELHWCERRISVGMC</sequence>
<dbReference type="Proteomes" id="UP000050525">
    <property type="component" value="Unassembled WGS sequence"/>
</dbReference>
<evidence type="ECO:0000313" key="2">
    <source>
        <dbReference type="Proteomes" id="UP000050525"/>
    </source>
</evidence>
<gene>
    <name evidence="1" type="ORF">Y1Q_0005735</name>
</gene>